<dbReference type="GO" id="GO:0016746">
    <property type="term" value="F:acyltransferase activity"/>
    <property type="evidence" value="ECO:0007669"/>
    <property type="project" value="UniProtKB-KW"/>
</dbReference>
<evidence type="ECO:0000313" key="2">
    <source>
        <dbReference type="EMBL" id="MFD1342110.1"/>
    </source>
</evidence>
<dbReference type="Pfam" id="PF00583">
    <property type="entry name" value="Acetyltransf_1"/>
    <property type="match status" value="1"/>
</dbReference>
<dbReference type="CDD" id="cd04301">
    <property type="entry name" value="NAT_SF"/>
    <property type="match status" value="1"/>
</dbReference>
<dbReference type="InterPro" id="IPR052729">
    <property type="entry name" value="Acyl/Acetyltrans_Enzymes"/>
</dbReference>
<dbReference type="InterPro" id="IPR041496">
    <property type="entry name" value="YitH/HolE_GNAT"/>
</dbReference>
<dbReference type="Gene3D" id="3.40.630.30">
    <property type="match status" value="1"/>
</dbReference>
<dbReference type="InterPro" id="IPR000182">
    <property type="entry name" value="GNAT_dom"/>
</dbReference>
<name>A0ABW3ZFX5_9RHOB</name>
<gene>
    <name evidence="2" type="ORF">ACFQ4E_06745</name>
</gene>
<evidence type="ECO:0000259" key="1">
    <source>
        <dbReference type="PROSITE" id="PS51186"/>
    </source>
</evidence>
<dbReference type="PROSITE" id="PS51186">
    <property type="entry name" value="GNAT"/>
    <property type="match status" value="1"/>
</dbReference>
<dbReference type="EC" id="2.3.1.-" evidence="2"/>
<keyword evidence="2" id="KW-0808">Transferase</keyword>
<keyword evidence="2" id="KW-0012">Acyltransferase</keyword>
<evidence type="ECO:0000313" key="3">
    <source>
        <dbReference type="Proteomes" id="UP001597135"/>
    </source>
</evidence>
<protein>
    <submittedName>
        <fullName evidence="2">GNAT family N-acetyltransferase</fullName>
        <ecNumber evidence="2">2.3.1.-</ecNumber>
    </submittedName>
</protein>
<dbReference type="InterPro" id="IPR016181">
    <property type="entry name" value="Acyl_CoA_acyltransferase"/>
</dbReference>
<reference evidence="3" key="1">
    <citation type="journal article" date="2019" name="Int. J. Syst. Evol. Microbiol.">
        <title>The Global Catalogue of Microorganisms (GCM) 10K type strain sequencing project: providing services to taxonomists for standard genome sequencing and annotation.</title>
        <authorList>
            <consortium name="The Broad Institute Genomics Platform"/>
            <consortium name="The Broad Institute Genome Sequencing Center for Infectious Disease"/>
            <person name="Wu L."/>
            <person name="Ma J."/>
        </authorList>
    </citation>
    <scope>NUCLEOTIDE SEQUENCE [LARGE SCALE GENOMIC DNA]</scope>
    <source>
        <strain evidence="3">CCUG 62953</strain>
    </source>
</reference>
<proteinExistence type="predicted"/>
<dbReference type="Gene3D" id="3.40.630.90">
    <property type="match status" value="1"/>
</dbReference>
<sequence length="268" mass="28157">MEARDLARVLDWAAEEGWNPGHGDAAAFHAADPGGFFLAEEDGAPVAAISVVNHGADFAFLGLYLCRPSHRGLGIGFDLWTHALARAGGRTVGLDGVPAQQENYARSGFVLAGGTARSGGQVQGAVHEAVRSARPAELPAFVAAEGMASGVVKPDYLGRWLRGDDTRVTLVAEAPLGFGFATVRQCREGAKIGPLLAETVETAEALIRHAATLYPGPVFLDVPERSAPLAELCGRLGLAEGFRTARMYRGRPVIQTADIFAVTSLELG</sequence>
<comment type="caution">
    <text evidence="2">The sequence shown here is derived from an EMBL/GenBank/DDBJ whole genome shotgun (WGS) entry which is preliminary data.</text>
</comment>
<dbReference type="SUPFAM" id="SSF55729">
    <property type="entry name" value="Acyl-CoA N-acyltransferases (Nat)"/>
    <property type="match status" value="1"/>
</dbReference>
<feature type="domain" description="N-acetyltransferase" evidence="1">
    <location>
        <begin position="1"/>
        <end position="137"/>
    </location>
</feature>
<dbReference type="EMBL" id="JBHTMU010000008">
    <property type="protein sequence ID" value="MFD1342110.1"/>
    <property type="molecule type" value="Genomic_DNA"/>
</dbReference>
<dbReference type="Pfam" id="PF18014">
    <property type="entry name" value="Acetyltransf_18"/>
    <property type="match status" value="1"/>
</dbReference>
<accession>A0ABW3ZFX5</accession>
<dbReference type="PANTHER" id="PTHR47237">
    <property type="entry name" value="SLL0310 PROTEIN"/>
    <property type="match status" value="1"/>
</dbReference>
<organism evidence="2 3">
    <name type="scientific">Litorisediminicola beolgyonensis</name>
    <dbReference type="NCBI Taxonomy" id="1173614"/>
    <lineage>
        <taxon>Bacteria</taxon>
        <taxon>Pseudomonadati</taxon>
        <taxon>Pseudomonadota</taxon>
        <taxon>Alphaproteobacteria</taxon>
        <taxon>Rhodobacterales</taxon>
        <taxon>Paracoccaceae</taxon>
        <taxon>Litorisediminicola</taxon>
    </lineage>
</organism>
<dbReference type="PANTHER" id="PTHR47237:SF1">
    <property type="entry name" value="SLL0310 PROTEIN"/>
    <property type="match status" value="1"/>
</dbReference>
<keyword evidence="3" id="KW-1185">Reference proteome</keyword>
<dbReference type="Proteomes" id="UP001597135">
    <property type="component" value="Unassembled WGS sequence"/>
</dbReference>